<keyword evidence="6" id="KW-1185">Reference proteome</keyword>
<dbReference type="InterPro" id="IPR028345">
    <property type="entry name" value="Antibiotic_NAT-like"/>
</dbReference>
<dbReference type="SUPFAM" id="SSF110710">
    <property type="entry name" value="TTHA0583/YokD-like"/>
    <property type="match status" value="1"/>
</dbReference>
<comment type="catalytic activity">
    <reaction evidence="4">
        <text>a 2-deoxystreptamine antibiotic + acetyl-CoA = an N(3)-acetyl-2-deoxystreptamine antibiotic + CoA + H(+)</text>
        <dbReference type="Rhea" id="RHEA:12665"/>
        <dbReference type="ChEBI" id="CHEBI:15378"/>
        <dbReference type="ChEBI" id="CHEBI:57287"/>
        <dbReference type="ChEBI" id="CHEBI:57288"/>
        <dbReference type="ChEBI" id="CHEBI:57921"/>
        <dbReference type="ChEBI" id="CHEBI:77452"/>
        <dbReference type="EC" id="2.3.1.81"/>
    </reaction>
</comment>
<evidence type="ECO:0000313" key="6">
    <source>
        <dbReference type="Proteomes" id="UP001596989"/>
    </source>
</evidence>
<keyword evidence="2 4" id="KW-0808">Transferase</keyword>
<accession>A0ABW3HSR1</accession>
<dbReference type="EC" id="2.3.1.-" evidence="4"/>
<sequence>MITKSSLIKDLENLGIDSNGTLLVHSSMKSIGNVDGGADTVLNALSEYMNNGLLVFPTHTWSYINHDGAVFDVRQSPSCVGILSELFRKRPGVHRSLHPTHSVAALGRDAEDFVSGDERFQTPCARGSAWGRLIDRHAAILLIGVDQSRNTFIHGAEEWAGIPDRLSDRPMELYTLNREGTRIRVPVYGHTTPAWDHYPKVDDILKARGIMHMGRFGQAETRLCAAPKTAELIGDLLRQSPELFSNDKPLT</sequence>
<organism evidence="5 6">
    <name type="scientific">Paenibacillus chungangensis</name>
    <dbReference type="NCBI Taxonomy" id="696535"/>
    <lineage>
        <taxon>Bacteria</taxon>
        <taxon>Bacillati</taxon>
        <taxon>Bacillota</taxon>
        <taxon>Bacilli</taxon>
        <taxon>Bacillales</taxon>
        <taxon>Paenibacillaceae</taxon>
        <taxon>Paenibacillus</taxon>
    </lineage>
</organism>
<protein>
    <recommendedName>
        <fullName evidence="4">Aminoglycoside N(3)-acetyltransferase</fullName>
        <ecNumber evidence="4">2.3.1.-</ecNumber>
    </recommendedName>
</protein>
<dbReference type="Proteomes" id="UP001596989">
    <property type="component" value="Unassembled WGS sequence"/>
</dbReference>
<evidence type="ECO:0000256" key="3">
    <source>
        <dbReference type="ARBA" id="ARBA00023315"/>
    </source>
</evidence>
<gene>
    <name evidence="5" type="ORF">ACFQ2I_14495</name>
</gene>
<dbReference type="Pfam" id="PF02522">
    <property type="entry name" value="Antibiotic_NAT"/>
    <property type="match status" value="1"/>
</dbReference>
<keyword evidence="4" id="KW-0046">Antibiotic resistance</keyword>
<dbReference type="PANTHER" id="PTHR11104">
    <property type="entry name" value="AMINOGLYCOSIDE N3-ACETYLTRANSFERASE"/>
    <property type="match status" value="1"/>
</dbReference>
<comment type="similarity">
    <text evidence="1 4">Belongs to the antibiotic N-acetyltransferase family.</text>
</comment>
<dbReference type="RefSeq" id="WP_377565218.1">
    <property type="nucleotide sequence ID" value="NZ_JBHTJZ010000022.1"/>
</dbReference>
<evidence type="ECO:0000256" key="2">
    <source>
        <dbReference type="ARBA" id="ARBA00022679"/>
    </source>
</evidence>
<proteinExistence type="inferred from homology"/>
<dbReference type="EMBL" id="JBHTJZ010000022">
    <property type="protein sequence ID" value="MFD0960598.1"/>
    <property type="molecule type" value="Genomic_DNA"/>
</dbReference>
<evidence type="ECO:0000256" key="1">
    <source>
        <dbReference type="ARBA" id="ARBA00006383"/>
    </source>
</evidence>
<comment type="caution">
    <text evidence="5">The sequence shown here is derived from an EMBL/GenBank/DDBJ whole genome shotgun (WGS) entry which is preliminary data.</text>
</comment>
<name>A0ABW3HSR1_9BACL</name>
<evidence type="ECO:0000256" key="4">
    <source>
        <dbReference type="RuleBase" id="RU365031"/>
    </source>
</evidence>
<reference evidence="6" key="1">
    <citation type="journal article" date="2019" name="Int. J. Syst. Evol. Microbiol.">
        <title>The Global Catalogue of Microorganisms (GCM) 10K type strain sequencing project: providing services to taxonomists for standard genome sequencing and annotation.</title>
        <authorList>
            <consortium name="The Broad Institute Genomics Platform"/>
            <consortium name="The Broad Institute Genome Sequencing Center for Infectious Disease"/>
            <person name="Wu L."/>
            <person name="Ma J."/>
        </authorList>
    </citation>
    <scope>NUCLEOTIDE SEQUENCE [LARGE SCALE GENOMIC DNA]</scope>
    <source>
        <strain evidence="6">CCUG 59129</strain>
    </source>
</reference>
<evidence type="ECO:0000313" key="5">
    <source>
        <dbReference type="EMBL" id="MFD0960598.1"/>
    </source>
</evidence>
<dbReference type="InterPro" id="IPR003679">
    <property type="entry name" value="Amioglycoside_AcTrfase"/>
</dbReference>
<dbReference type="PANTHER" id="PTHR11104:SF0">
    <property type="entry name" value="SPBETA PROPHAGE-DERIVED AMINOGLYCOSIDE N(3')-ACETYLTRANSFERASE-LIKE PROTEIN YOKD"/>
    <property type="match status" value="1"/>
</dbReference>
<keyword evidence="3 4" id="KW-0012">Acyltransferase</keyword>